<dbReference type="SUPFAM" id="SSF52413">
    <property type="entry name" value="UDP-glucose/GDP-mannose dehydrogenase C-terminal domain"/>
    <property type="match status" value="1"/>
</dbReference>
<evidence type="ECO:0000256" key="2">
    <source>
        <dbReference type="ARBA" id="ARBA00023027"/>
    </source>
</evidence>
<dbReference type="PIRSF" id="PIRSF500136">
    <property type="entry name" value="UDP_ManNAc_DH"/>
    <property type="match status" value="1"/>
</dbReference>
<dbReference type="PIRSF" id="PIRSF000124">
    <property type="entry name" value="UDPglc_GDPman_dh"/>
    <property type="match status" value="1"/>
</dbReference>
<reference evidence="5 6" key="1">
    <citation type="submission" date="2016-05" db="EMBL/GenBank/DDBJ databases">
        <authorList>
            <person name="Prochazka B."/>
            <person name="Indra A."/>
            <person name="Hasenberger P."/>
            <person name="Blaschitz M."/>
            <person name="Wagner L."/>
            <person name="Wewalka G."/>
            <person name="Sorschag S."/>
            <person name="Schmid D."/>
            <person name="Ruppitsch W."/>
        </authorList>
    </citation>
    <scope>NUCLEOTIDE SEQUENCE [LARGE SCALE GENOMIC DNA]</scope>
    <source>
        <strain evidence="5 6">974010_12</strain>
    </source>
</reference>
<comment type="similarity">
    <text evidence="3">Belongs to the UDP-glucose/GDP-mannose dehydrogenase family.</text>
</comment>
<proteinExistence type="inferred from homology"/>
<dbReference type="InterPro" id="IPR008927">
    <property type="entry name" value="6-PGluconate_DH-like_C_sf"/>
</dbReference>
<keyword evidence="6" id="KW-1185">Reference proteome</keyword>
<comment type="caution">
    <text evidence="5">The sequence shown here is derived from an EMBL/GenBank/DDBJ whole genome shotgun (WGS) entry which is preliminary data.</text>
</comment>
<evidence type="ECO:0000256" key="3">
    <source>
        <dbReference type="PIRNR" id="PIRNR000124"/>
    </source>
</evidence>
<dbReference type="EMBL" id="LYOZ01000030">
    <property type="protein sequence ID" value="OCH97571.1"/>
    <property type="molecule type" value="Genomic_DNA"/>
</dbReference>
<dbReference type="InterPro" id="IPR036220">
    <property type="entry name" value="UDP-Glc/GDP-Man_DH_C_sf"/>
</dbReference>
<evidence type="ECO:0000313" key="6">
    <source>
        <dbReference type="Proteomes" id="UP000093336"/>
    </source>
</evidence>
<dbReference type="InterPro" id="IPR017476">
    <property type="entry name" value="UDP-Glc/GDP-Man"/>
</dbReference>
<dbReference type="InterPro" id="IPR001732">
    <property type="entry name" value="UDP-Glc/GDP-Man_DH_N"/>
</dbReference>
<dbReference type="InterPro" id="IPR014026">
    <property type="entry name" value="UDP-Glc/GDP-Man_DH_dimer"/>
</dbReference>
<dbReference type="Proteomes" id="UP000093336">
    <property type="component" value="Unassembled WGS sequence"/>
</dbReference>
<keyword evidence="2" id="KW-0520">NAD</keyword>
<organism evidence="5 6">
    <name type="scientific">Legionella jamestowniensis</name>
    <dbReference type="NCBI Taxonomy" id="455"/>
    <lineage>
        <taxon>Bacteria</taxon>
        <taxon>Pseudomonadati</taxon>
        <taxon>Pseudomonadota</taxon>
        <taxon>Gammaproteobacteria</taxon>
        <taxon>Legionellales</taxon>
        <taxon>Legionellaceae</taxon>
        <taxon>Legionella</taxon>
    </lineage>
</organism>
<dbReference type="Gene3D" id="3.40.50.720">
    <property type="entry name" value="NAD(P)-binding Rossmann-like Domain"/>
    <property type="match status" value="2"/>
</dbReference>
<dbReference type="SUPFAM" id="SSF51735">
    <property type="entry name" value="NAD(P)-binding Rossmann-fold domains"/>
    <property type="match status" value="1"/>
</dbReference>
<gene>
    <name evidence="5" type="ORF">A8135_13840</name>
</gene>
<dbReference type="NCBIfam" id="NF008286">
    <property type="entry name" value="PRK11064.1"/>
    <property type="match status" value="1"/>
</dbReference>
<dbReference type="InterPro" id="IPR028359">
    <property type="entry name" value="UDP_ManNAc/GlcNAc_DH"/>
</dbReference>
<dbReference type="NCBIfam" id="TIGR03026">
    <property type="entry name" value="NDP-sugDHase"/>
    <property type="match status" value="1"/>
</dbReference>
<keyword evidence="1" id="KW-0560">Oxidoreductase</keyword>
<dbReference type="PANTHER" id="PTHR43491:SF1">
    <property type="entry name" value="UDP-N-ACETYL-D-MANNOSAMINE DEHYDROGENASE"/>
    <property type="match status" value="1"/>
</dbReference>
<evidence type="ECO:0000259" key="4">
    <source>
        <dbReference type="SMART" id="SM00984"/>
    </source>
</evidence>
<sequence length="427" mass="46949">MISKDLPPKVSVIGLGYIGLPTAAVIASRKVQVIGVDINQNTVDTINRGQIHIVEPELDILVHATVNEGYLRATCSPEEADVFLIAVPTPFTEGHQPDISYIEAASLAIAPLLQKGNLVILESTSPVGTTEQMAEWLSKSRPDLSFPQTCAENSDIRIAYCPERVLPGHILRELVQNDRVIGGMTPKCSEMAAKLYKFFVEGNCLITDCRTAEMCKLTENSFRDVNIAFANELSIICSQLNINVWELIRLANHHPRVNILQPGPGVGGHCIAVDPWFIISKTPELSALIRTAREVNDKKPAWVVSKTQGAVNQFLRENPHKTAKDVTIACFGLSFKADIDDLRESPALAITEILVSLHPGHVIVVEPNIDSLPPSLVNHSELRSIHDALTETDIVLMLVDHVEFKQIPSSICQTHKVIDIRGVWSTQ</sequence>
<dbReference type="Pfam" id="PF00984">
    <property type="entry name" value="UDPG_MGDP_dh"/>
    <property type="match status" value="1"/>
</dbReference>
<dbReference type="PANTHER" id="PTHR43491">
    <property type="entry name" value="UDP-N-ACETYL-D-MANNOSAMINE DEHYDROGENASE"/>
    <property type="match status" value="1"/>
</dbReference>
<dbReference type="Pfam" id="PF03721">
    <property type="entry name" value="UDPG_MGDP_dh_N"/>
    <property type="match status" value="1"/>
</dbReference>
<accession>A0ABX2XTI5</accession>
<dbReference type="InterPro" id="IPR036291">
    <property type="entry name" value="NAD(P)-bd_dom_sf"/>
</dbReference>
<dbReference type="Pfam" id="PF03720">
    <property type="entry name" value="UDPG_MGDP_dh_C"/>
    <property type="match status" value="1"/>
</dbReference>
<dbReference type="SMART" id="SM00984">
    <property type="entry name" value="UDPG_MGDP_dh_C"/>
    <property type="match status" value="1"/>
</dbReference>
<dbReference type="RefSeq" id="WP_065620959.1">
    <property type="nucleotide sequence ID" value="NZ_LYOZ01000030.1"/>
</dbReference>
<evidence type="ECO:0000313" key="5">
    <source>
        <dbReference type="EMBL" id="OCH97571.1"/>
    </source>
</evidence>
<dbReference type="SUPFAM" id="SSF48179">
    <property type="entry name" value="6-phosphogluconate dehydrogenase C-terminal domain-like"/>
    <property type="match status" value="1"/>
</dbReference>
<evidence type="ECO:0000256" key="1">
    <source>
        <dbReference type="ARBA" id="ARBA00023002"/>
    </source>
</evidence>
<name>A0ABX2XTI5_9GAMM</name>
<protein>
    <submittedName>
        <fullName evidence="5">UDP-N-acetyl-D-mannosaminuronic acid dehydrogenase</fullName>
    </submittedName>
</protein>
<feature type="domain" description="UDP-glucose/GDP-mannose dehydrogenase C-terminal" evidence="4">
    <location>
        <begin position="329"/>
        <end position="426"/>
    </location>
</feature>
<dbReference type="Gene3D" id="1.20.5.100">
    <property type="entry name" value="Cytochrome c1, transmembrane anchor, C-terminal"/>
    <property type="match status" value="1"/>
</dbReference>
<dbReference type="InterPro" id="IPR014027">
    <property type="entry name" value="UDP-Glc/GDP-Man_DH_C"/>
</dbReference>